<gene>
    <name evidence="1" type="ORF">QAD02_019742</name>
</gene>
<organism evidence="1 2">
    <name type="scientific">Eretmocerus hayati</name>
    <dbReference type="NCBI Taxonomy" id="131215"/>
    <lineage>
        <taxon>Eukaryota</taxon>
        <taxon>Metazoa</taxon>
        <taxon>Ecdysozoa</taxon>
        <taxon>Arthropoda</taxon>
        <taxon>Hexapoda</taxon>
        <taxon>Insecta</taxon>
        <taxon>Pterygota</taxon>
        <taxon>Neoptera</taxon>
        <taxon>Endopterygota</taxon>
        <taxon>Hymenoptera</taxon>
        <taxon>Apocrita</taxon>
        <taxon>Proctotrupomorpha</taxon>
        <taxon>Chalcidoidea</taxon>
        <taxon>Aphelinidae</taxon>
        <taxon>Aphelininae</taxon>
        <taxon>Eretmocerus</taxon>
    </lineage>
</organism>
<reference evidence="1" key="1">
    <citation type="submission" date="2023-04" db="EMBL/GenBank/DDBJ databases">
        <title>A chromosome-level genome assembly of the parasitoid wasp Eretmocerus hayati.</title>
        <authorList>
            <person name="Zhong Y."/>
            <person name="Liu S."/>
            <person name="Liu Y."/>
        </authorList>
    </citation>
    <scope>NUCLEOTIDE SEQUENCE</scope>
    <source>
        <strain evidence="1">ZJU_SS_LIU_2023</strain>
    </source>
</reference>
<evidence type="ECO:0000313" key="2">
    <source>
        <dbReference type="Proteomes" id="UP001239111"/>
    </source>
</evidence>
<keyword evidence="2" id="KW-1185">Reference proteome</keyword>
<proteinExistence type="predicted"/>
<protein>
    <submittedName>
        <fullName evidence="1">Uncharacterized protein</fullName>
    </submittedName>
</protein>
<dbReference type="Proteomes" id="UP001239111">
    <property type="component" value="Chromosome 1"/>
</dbReference>
<comment type="caution">
    <text evidence="1">The sequence shown here is derived from an EMBL/GenBank/DDBJ whole genome shotgun (WGS) entry which is preliminary data.</text>
</comment>
<accession>A0ACC2PK42</accession>
<sequence length="153" mass="17783">MANFIRCSAGRSSVPINYKQCVAEKSKLLENFYKQGYYEFDTGKDKKGMRPVIYADAEELLRSILNSRDEIGNDVSDDLDESSHESVDDDEVNIGFEENDDLKMEDRCWRLRTYGDLREDYQKYCKLGNKKNRAPECHNILTKLTTFLSLRSV</sequence>
<name>A0ACC2PK42_9HYME</name>
<evidence type="ECO:0000313" key="1">
    <source>
        <dbReference type="EMBL" id="KAJ8683950.1"/>
    </source>
</evidence>
<dbReference type="EMBL" id="CM056741">
    <property type="protein sequence ID" value="KAJ8683950.1"/>
    <property type="molecule type" value="Genomic_DNA"/>
</dbReference>